<organism evidence="2 3">
    <name type="scientific">Pestalotiopsis fici (strain W106-1 / CGMCC3.15140)</name>
    <dbReference type="NCBI Taxonomy" id="1229662"/>
    <lineage>
        <taxon>Eukaryota</taxon>
        <taxon>Fungi</taxon>
        <taxon>Dikarya</taxon>
        <taxon>Ascomycota</taxon>
        <taxon>Pezizomycotina</taxon>
        <taxon>Sordariomycetes</taxon>
        <taxon>Xylariomycetidae</taxon>
        <taxon>Amphisphaeriales</taxon>
        <taxon>Sporocadaceae</taxon>
        <taxon>Pestalotiopsis</taxon>
    </lineage>
</organism>
<dbReference type="EMBL" id="KI912119">
    <property type="protein sequence ID" value="ETS75137.1"/>
    <property type="molecule type" value="Genomic_DNA"/>
</dbReference>
<dbReference type="KEGG" id="pfy:PFICI_13621"/>
<feature type="compositionally biased region" description="Polar residues" evidence="1">
    <location>
        <begin position="1"/>
        <end position="10"/>
    </location>
</feature>
<dbReference type="eggNOG" id="ENOG502RJJE">
    <property type="taxonomic scope" value="Eukaryota"/>
</dbReference>
<dbReference type="OrthoDB" id="3492129at2759"/>
<feature type="compositionally biased region" description="Low complexity" evidence="1">
    <location>
        <begin position="317"/>
        <end position="332"/>
    </location>
</feature>
<accession>W3WPQ7</accession>
<feature type="compositionally biased region" description="Low complexity" evidence="1">
    <location>
        <begin position="36"/>
        <end position="57"/>
    </location>
</feature>
<feature type="compositionally biased region" description="Polar residues" evidence="1">
    <location>
        <begin position="241"/>
        <end position="254"/>
    </location>
</feature>
<dbReference type="GeneID" id="19278634"/>
<reference evidence="3" key="1">
    <citation type="journal article" date="2015" name="BMC Genomics">
        <title>Genomic and transcriptomic analysis of the endophytic fungus Pestalotiopsis fici reveals its lifestyle and high potential for synthesis of natural products.</title>
        <authorList>
            <person name="Wang X."/>
            <person name="Zhang X."/>
            <person name="Liu L."/>
            <person name="Xiang M."/>
            <person name="Wang W."/>
            <person name="Sun X."/>
            <person name="Che Y."/>
            <person name="Guo L."/>
            <person name="Liu G."/>
            <person name="Guo L."/>
            <person name="Wang C."/>
            <person name="Yin W.B."/>
            <person name="Stadler M."/>
            <person name="Zhang X."/>
            <person name="Liu X."/>
        </authorList>
    </citation>
    <scope>NUCLEOTIDE SEQUENCE [LARGE SCALE GENOMIC DNA]</scope>
    <source>
        <strain evidence="3">W106-1 / CGMCC3.15140</strain>
    </source>
</reference>
<evidence type="ECO:0000313" key="2">
    <source>
        <dbReference type="EMBL" id="ETS75137.1"/>
    </source>
</evidence>
<evidence type="ECO:0000313" key="3">
    <source>
        <dbReference type="Proteomes" id="UP000030651"/>
    </source>
</evidence>
<evidence type="ECO:0000256" key="1">
    <source>
        <dbReference type="SAM" id="MobiDB-lite"/>
    </source>
</evidence>
<dbReference type="AlphaFoldDB" id="W3WPQ7"/>
<gene>
    <name evidence="2" type="ORF">PFICI_13621</name>
</gene>
<feature type="region of interest" description="Disordered" evidence="1">
    <location>
        <begin position="288"/>
        <end position="349"/>
    </location>
</feature>
<feature type="compositionally biased region" description="Polar residues" evidence="1">
    <location>
        <begin position="302"/>
        <end position="316"/>
    </location>
</feature>
<dbReference type="RefSeq" id="XP_007840393.1">
    <property type="nucleotide sequence ID" value="XM_007842202.1"/>
</dbReference>
<protein>
    <submittedName>
        <fullName evidence="2">Uncharacterized protein</fullName>
    </submittedName>
</protein>
<feature type="region of interest" description="Disordered" evidence="1">
    <location>
        <begin position="234"/>
        <end position="254"/>
    </location>
</feature>
<name>W3WPQ7_PESFW</name>
<sequence length="441" mass="48817">MNNTANTASRPNLEPLWTNYRNLGGMPKTAFKPATSPEGMSSPSPMSPKSLPSPMHPTVYTSYTTKQHERSMVNRFDSERSQPSSSSSAKSLRSIEEEETPLTARLERFSILPPLTLKFGLPSPPAAPPAQLLSPRPNRDSLHRARTLLEPKTVSIPQQSLEPSYERLYRRNSATTGARPLPPPPPPPRKQSVMEIRDQLRNWGHVYHGNIETADAFVIARSLRRQSTSPIHLRAGGVIGSPTSSRGASHNANRQTIRAIIRPKALERQSFLVQRTFDMDELRATIPDPVPHYHGALRPSPASFSGQRQQQDRSGTSSPSPAPRSMAAAASRPPRPLLARRRSSVRSSELLSGRGRASVSLDHEALICDPKTVPIHLKYARAYFPVLAALLVSGHVREGDIIYLPLPHPEVWPQTVRYIYLGQDDLSAAMRENILYLAGKV</sequence>
<dbReference type="InParanoid" id="W3WPQ7"/>
<dbReference type="OMA" id="HPRAWED"/>
<proteinExistence type="predicted"/>
<dbReference type="HOGENOM" id="CLU_687207_0_0_1"/>
<keyword evidence="3" id="KW-1185">Reference proteome</keyword>
<dbReference type="Proteomes" id="UP000030651">
    <property type="component" value="Unassembled WGS sequence"/>
</dbReference>
<feature type="compositionally biased region" description="Low complexity" evidence="1">
    <location>
        <begin position="81"/>
        <end position="92"/>
    </location>
</feature>
<feature type="region of interest" description="Disordered" evidence="1">
    <location>
        <begin position="1"/>
        <end position="99"/>
    </location>
</feature>
<feature type="compositionally biased region" description="Basic and acidic residues" evidence="1">
    <location>
        <begin position="66"/>
        <end position="80"/>
    </location>
</feature>